<feature type="transmembrane region" description="Helical" evidence="1">
    <location>
        <begin position="6"/>
        <end position="26"/>
    </location>
</feature>
<sequence length="219" mass="25404">SMPKLNVWLSRFVLVSAFALTGYLAWDYQQRLFEDKGRLVVSQSSVVPGAVEFSWRSAVEVPMAKRFYEAFQKWRNTSDTIVINLHSPGGSLREGREVIAVIEFMKKTHRVFTYVGARRSCLSMCVPIFLHGDERLAAANSRWMFHEPSNVDFFTEEKIKVPEFERQQMIAKYVDRYFVNSSINPAWLKGLLQKWQGKDIWFTGQQLVDQRAGVISRLQ</sequence>
<name>A0A3B0S6L7_9ZZZZ</name>
<accession>A0A3B0S6L7</accession>
<dbReference type="EMBL" id="UOEC01000193">
    <property type="protein sequence ID" value="VAW01995.1"/>
    <property type="molecule type" value="Genomic_DNA"/>
</dbReference>
<evidence type="ECO:0000256" key="1">
    <source>
        <dbReference type="SAM" id="Phobius"/>
    </source>
</evidence>
<proteinExistence type="predicted"/>
<protein>
    <recommendedName>
        <fullName evidence="3">ATP-dependent Clp protease proteolytic subunit</fullName>
    </recommendedName>
</protein>
<dbReference type="InterPro" id="IPR023562">
    <property type="entry name" value="ClpP/TepA"/>
</dbReference>
<dbReference type="InterPro" id="IPR029045">
    <property type="entry name" value="ClpP/crotonase-like_dom_sf"/>
</dbReference>
<evidence type="ECO:0000313" key="2">
    <source>
        <dbReference type="EMBL" id="VAW01995.1"/>
    </source>
</evidence>
<reference evidence="2" key="1">
    <citation type="submission" date="2018-06" db="EMBL/GenBank/DDBJ databases">
        <authorList>
            <person name="Zhirakovskaya E."/>
        </authorList>
    </citation>
    <scope>NUCLEOTIDE SEQUENCE</scope>
</reference>
<keyword evidence="1" id="KW-1133">Transmembrane helix</keyword>
<evidence type="ECO:0008006" key="3">
    <source>
        <dbReference type="Google" id="ProtNLM"/>
    </source>
</evidence>
<feature type="non-terminal residue" evidence="2">
    <location>
        <position position="1"/>
    </location>
</feature>
<organism evidence="2">
    <name type="scientific">hydrothermal vent metagenome</name>
    <dbReference type="NCBI Taxonomy" id="652676"/>
    <lineage>
        <taxon>unclassified sequences</taxon>
        <taxon>metagenomes</taxon>
        <taxon>ecological metagenomes</taxon>
    </lineage>
</organism>
<dbReference type="Pfam" id="PF00574">
    <property type="entry name" value="CLP_protease"/>
    <property type="match status" value="1"/>
</dbReference>
<keyword evidence="1" id="KW-0812">Transmembrane</keyword>
<dbReference type="Gene3D" id="3.90.226.10">
    <property type="entry name" value="2-enoyl-CoA Hydratase, Chain A, domain 1"/>
    <property type="match status" value="1"/>
</dbReference>
<dbReference type="SUPFAM" id="SSF52096">
    <property type="entry name" value="ClpP/crotonase"/>
    <property type="match status" value="1"/>
</dbReference>
<gene>
    <name evidence="2" type="ORF">MNBD_ALPHA08-1426</name>
</gene>
<keyword evidence="1" id="KW-0472">Membrane</keyword>
<dbReference type="AlphaFoldDB" id="A0A3B0S6L7"/>